<dbReference type="InterPro" id="IPR050918">
    <property type="entry name" value="CNF-like_PLA2_Inhibitor"/>
</dbReference>
<comment type="subcellular location">
    <subcellularLocation>
        <location evidence="1">Secreted</location>
    </subcellularLocation>
</comment>
<dbReference type="Pfam" id="PF00021">
    <property type="entry name" value="UPAR_LY6"/>
    <property type="match status" value="2"/>
</dbReference>
<evidence type="ECO:0000313" key="5">
    <source>
        <dbReference type="Proteomes" id="UP001497482"/>
    </source>
</evidence>
<dbReference type="SMART" id="SM00134">
    <property type="entry name" value="LU"/>
    <property type="match status" value="2"/>
</dbReference>
<protein>
    <recommendedName>
        <fullName evidence="3">UPAR/Ly6 domain-containing protein</fullName>
    </recommendedName>
</protein>
<dbReference type="InterPro" id="IPR045860">
    <property type="entry name" value="Snake_toxin-like_sf"/>
</dbReference>
<organism evidence="4 5">
    <name type="scientific">Knipowitschia caucasica</name>
    <name type="common">Caucasian dwarf goby</name>
    <name type="synonym">Pomatoschistus caucasicus</name>
    <dbReference type="NCBI Taxonomy" id="637954"/>
    <lineage>
        <taxon>Eukaryota</taxon>
        <taxon>Metazoa</taxon>
        <taxon>Chordata</taxon>
        <taxon>Craniata</taxon>
        <taxon>Vertebrata</taxon>
        <taxon>Euteleostomi</taxon>
        <taxon>Actinopterygii</taxon>
        <taxon>Neopterygii</taxon>
        <taxon>Teleostei</taxon>
        <taxon>Neoteleostei</taxon>
        <taxon>Acanthomorphata</taxon>
        <taxon>Gobiaria</taxon>
        <taxon>Gobiiformes</taxon>
        <taxon>Gobioidei</taxon>
        <taxon>Gobiidae</taxon>
        <taxon>Gobiinae</taxon>
        <taxon>Knipowitschia</taxon>
    </lineage>
</organism>
<evidence type="ECO:0000256" key="1">
    <source>
        <dbReference type="ARBA" id="ARBA00004613"/>
    </source>
</evidence>
<evidence type="ECO:0000259" key="3">
    <source>
        <dbReference type="SMART" id="SM00134"/>
    </source>
</evidence>
<proteinExistence type="predicted"/>
<feature type="domain" description="UPAR/Ly6" evidence="3">
    <location>
        <begin position="137"/>
        <end position="210"/>
    </location>
</feature>
<dbReference type="EMBL" id="OZ035838">
    <property type="protein sequence ID" value="CAL1584064.1"/>
    <property type="molecule type" value="Genomic_DNA"/>
</dbReference>
<dbReference type="Proteomes" id="UP001497482">
    <property type="component" value="Chromosome 16"/>
</dbReference>
<dbReference type="PANTHER" id="PTHR20914:SF9">
    <property type="entry name" value="COILED, ISOFORM A"/>
    <property type="match status" value="1"/>
</dbReference>
<keyword evidence="2" id="KW-0964">Secreted</keyword>
<evidence type="ECO:0000313" key="4">
    <source>
        <dbReference type="EMBL" id="CAL1584064.1"/>
    </source>
</evidence>
<dbReference type="InterPro" id="IPR016054">
    <property type="entry name" value="LY6_UPA_recep-like"/>
</dbReference>
<dbReference type="SUPFAM" id="SSF57302">
    <property type="entry name" value="Snake toxin-like"/>
    <property type="match status" value="2"/>
</dbReference>
<reference evidence="4 5" key="1">
    <citation type="submission" date="2024-04" db="EMBL/GenBank/DDBJ databases">
        <authorList>
            <person name="Waldvogel A.-M."/>
            <person name="Schoenle A."/>
        </authorList>
    </citation>
    <scope>NUCLEOTIDE SEQUENCE [LARGE SCALE GENOMIC DNA]</scope>
</reference>
<keyword evidence="5" id="KW-1185">Reference proteome</keyword>
<gene>
    <name evidence="4" type="ORF">KC01_LOCUS14453</name>
</gene>
<name>A0AAV2K9H5_KNICA</name>
<dbReference type="GO" id="GO:0005576">
    <property type="term" value="C:extracellular region"/>
    <property type="evidence" value="ECO:0007669"/>
    <property type="project" value="UniProtKB-SubCell"/>
</dbReference>
<accession>A0AAV2K9H5</accession>
<feature type="domain" description="UPAR/Ly6" evidence="3">
    <location>
        <begin position="41"/>
        <end position="133"/>
    </location>
</feature>
<dbReference type="Gene3D" id="2.10.60.10">
    <property type="entry name" value="CD59"/>
    <property type="match status" value="2"/>
</dbReference>
<dbReference type="PANTHER" id="PTHR20914">
    <property type="entry name" value="LY6/PLAUR DOMAIN-CONTAINING PROTEIN 8"/>
    <property type="match status" value="1"/>
</dbReference>
<sequence>MGVDVSSRSETAADTVDLRSSSMYLLLLLTGFVLLHQGSTLVCNNCKTREDTCDSDQIQCPAKSTHCGTYEVKADSETFSTYAFMIGGCFKAEDCQTVMFDFDFGQITYIISCCNTDKCNTGLPTLPHHRQNPNGKKCYSCGETCEESLDCYGEQTYCATMTDNGKMRKGCATKSICKNPPLFIQENIKNITCCDTDFCNSSDGIRTSLLLVTAMSTLLFYFT</sequence>
<dbReference type="AlphaFoldDB" id="A0AAV2K9H5"/>
<evidence type="ECO:0000256" key="2">
    <source>
        <dbReference type="ARBA" id="ARBA00022525"/>
    </source>
</evidence>